<proteinExistence type="predicted"/>
<dbReference type="AlphaFoldDB" id="A0AAE3IUW2"/>
<dbReference type="Proteomes" id="UP001209318">
    <property type="component" value="Unassembled WGS sequence"/>
</dbReference>
<dbReference type="InterPro" id="IPR038503">
    <property type="entry name" value="SpoIIIAH_sf"/>
</dbReference>
<keyword evidence="1" id="KW-1133">Transmembrane helix</keyword>
<reference evidence="2" key="1">
    <citation type="submission" date="2022-10" db="EMBL/GenBank/DDBJ databases">
        <title>Description of Fervidibacillus gen. nov. in the family Fervidibacillaceae fam. nov. with two species, Fervidibacillus albus sp. nov., and Fervidibacillus halotolerans sp. nov., isolated from tidal flat sediments.</title>
        <authorList>
            <person name="Kwon K.K."/>
            <person name="Yang S.-H."/>
        </authorList>
    </citation>
    <scope>NUCLEOTIDE SEQUENCE</scope>
    <source>
        <strain evidence="2">JCM 19140</strain>
    </source>
</reference>
<dbReference type="InterPro" id="IPR024232">
    <property type="entry name" value="SpoIIIAH"/>
</dbReference>
<keyword evidence="1" id="KW-0472">Membrane</keyword>
<evidence type="ECO:0000313" key="3">
    <source>
        <dbReference type="Proteomes" id="UP001209318"/>
    </source>
</evidence>
<feature type="transmembrane region" description="Helical" evidence="1">
    <location>
        <begin position="7"/>
        <end position="25"/>
    </location>
</feature>
<sequence>MLKKQTVWLLTMLSLVVVLSVYYIFGEDQKSNVANVDNEQAGTEEMQNEADGATSNQLTTDQAFEAIRLQMQDDRGRRIEELQTIVGSTELSAEEISEAKDEMEMINEIAEKERLLEKLIVSTLNYEDALVRADGKNVSITVKGQEPSKTNANAIIQMAAKEMGTSSVQVSFQTEDETK</sequence>
<organism evidence="2 3">
    <name type="scientific">Perspicuibacillus lycopersici</name>
    <dbReference type="NCBI Taxonomy" id="1325689"/>
    <lineage>
        <taxon>Bacteria</taxon>
        <taxon>Bacillati</taxon>
        <taxon>Bacillota</taxon>
        <taxon>Bacilli</taxon>
        <taxon>Bacillales</taxon>
        <taxon>Bacillaceae</taxon>
        <taxon>Perspicuibacillus</taxon>
    </lineage>
</organism>
<comment type="caution">
    <text evidence="2">The sequence shown here is derived from an EMBL/GenBank/DDBJ whole genome shotgun (WGS) entry which is preliminary data.</text>
</comment>
<dbReference type="EMBL" id="JAOUSF010000003">
    <property type="protein sequence ID" value="MCU9613836.1"/>
    <property type="molecule type" value="Genomic_DNA"/>
</dbReference>
<name>A0AAE3IUW2_9BACI</name>
<keyword evidence="1" id="KW-0812">Transmembrane</keyword>
<accession>A0AAE3IUW2</accession>
<keyword evidence="3" id="KW-1185">Reference proteome</keyword>
<dbReference type="Pfam" id="PF12685">
    <property type="entry name" value="SpoIIIAH"/>
    <property type="match status" value="1"/>
</dbReference>
<evidence type="ECO:0000256" key="1">
    <source>
        <dbReference type="SAM" id="Phobius"/>
    </source>
</evidence>
<evidence type="ECO:0000313" key="2">
    <source>
        <dbReference type="EMBL" id="MCU9613836.1"/>
    </source>
</evidence>
<protein>
    <submittedName>
        <fullName evidence="2">SpoIIIAH-like family protein</fullName>
    </submittedName>
</protein>
<dbReference type="Gene3D" id="1.10.287.4300">
    <property type="entry name" value="Stage III sporulation protein AH-like"/>
    <property type="match status" value="1"/>
</dbReference>
<gene>
    <name evidence="2" type="ORF">OEV98_09705</name>
</gene>